<evidence type="ECO:0000256" key="1">
    <source>
        <dbReference type="SAM" id="MobiDB-lite"/>
    </source>
</evidence>
<dbReference type="RefSeq" id="XP_025379098.1">
    <property type="nucleotide sequence ID" value="XM_025525699.1"/>
</dbReference>
<proteinExistence type="predicted"/>
<accession>A0A316YQS8</accession>
<feature type="region of interest" description="Disordered" evidence="1">
    <location>
        <begin position="33"/>
        <end position="58"/>
    </location>
</feature>
<name>A0A316YQS8_9BASI</name>
<dbReference type="EMBL" id="KZ819635">
    <property type="protein sequence ID" value="PWN91900.1"/>
    <property type="molecule type" value="Genomic_DNA"/>
</dbReference>
<dbReference type="AlphaFoldDB" id="A0A316YQS8"/>
<protein>
    <submittedName>
        <fullName evidence="2">Uncharacterized protein</fullName>
    </submittedName>
</protein>
<keyword evidence="3" id="KW-1185">Reference proteome</keyword>
<sequence length="170" mass="18739">MHMRTRGAPIKFSKDQYNAPTWIFLQVPKTGSTHGDLAPGSQQQSVTQAGNQQREKPPARVCIPAKLCSQETENKRFLPLIQAIKANVEAPRNVAEAAKVLDTLERLDAGIFARERCSGLKQLLKIARVHGIDVCWQQFQGVITDIGLSEASMASLAPPHFPPRGVDLKF</sequence>
<evidence type="ECO:0000313" key="2">
    <source>
        <dbReference type="EMBL" id="PWN91900.1"/>
    </source>
</evidence>
<organism evidence="2 3">
    <name type="scientific">Acaromyces ingoldii</name>
    <dbReference type="NCBI Taxonomy" id="215250"/>
    <lineage>
        <taxon>Eukaryota</taxon>
        <taxon>Fungi</taxon>
        <taxon>Dikarya</taxon>
        <taxon>Basidiomycota</taxon>
        <taxon>Ustilaginomycotina</taxon>
        <taxon>Exobasidiomycetes</taxon>
        <taxon>Exobasidiales</taxon>
        <taxon>Cryptobasidiaceae</taxon>
        <taxon>Acaromyces</taxon>
    </lineage>
</organism>
<feature type="compositionally biased region" description="Polar residues" evidence="1">
    <location>
        <begin position="40"/>
        <end position="52"/>
    </location>
</feature>
<reference evidence="2 3" key="1">
    <citation type="journal article" date="2018" name="Mol. Biol. Evol.">
        <title>Broad Genomic Sampling Reveals a Smut Pathogenic Ancestry of the Fungal Clade Ustilaginomycotina.</title>
        <authorList>
            <person name="Kijpornyongpan T."/>
            <person name="Mondo S.J."/>
            <person name="Barry K."/>
            <person name="Sandor L."/>
            <person name="Lee J."/>
            <person name="Lipzen A."/>
            <person name="Pangilinan J."/>
            <person name="LaButti K."/>
            <person name="Hainaut M."/>
            <person name="Henrissat B."/>
            <person name="Grigoriev I.V."/>
            <person name="Spatafora J.W."/>
            <person name="Aime M.C."/>
        </authorList>
    </citation>
    <scope>NUCLEOTIDE SEQUENCE [LARGE SCALE GENOMIC DNA]</scope>
    <source>
        <strain evidence="2 3">MCA 4198</strain>
    </source>
</reference>
<gene>
    <name evidence="2" type="ORF">FA10DRAFT_77829</name>
</gene>
<dbReference type="GeneID" id="37047615"/>
<evidence type="ECO:0000313" key="3">
    <source>
        <dbReference type="Proteomes" id="UP000245768"/>
    </source>
</evidence>
<dbReference type="InParanoid" id="A0A316YQS8"/>
<dbReference type="Proteomes" id="UP000245768">
    <property type="component" value="Unassembled WGS sequence"/>
</dbReference>